<evidence type="ECO:0000313" key="8">
    <source>
        <dbReference type="Proteomes" id="UP000604381"/>
    </source>
</evidence>
<dbReference type="InterPro" id="IPR050072">
    <property type="entry name" value="Peptidase_M20A"/>
</dbReference>
<dbReference type="GO" id="GO:0046872">
    <property type="term" value="F:metal ion binding"/>
    <property type="evidence" value="ECO:0007669"/>
    <property type="project" value="UniProtKB-KW"/>
</dbReference>
<dbReference type="Pfam" id="PF01546">
    <property type="entry name" value="Peptidase_M20"/>
    <property type="match status" value="1"/>
</dbReference>
<evidence type="ECO:0000256" key="4">
    <source>
        <dbReference type="ARBA" id="ARBA00022833"/>
    </source>
</evidence>
<dbReference type="NCBIfam" id="NF009557">
    <property type="entry name" value="PRK13009.1"/>
    <property type="match status" value="1"/>
</dbReference>
<keyword evidence="8" id="KW-1185">Reference proteome</keyword>
<sequence>MSATATASAARALALLKELVSCPSLTPESAGTIEIARRELEAAGFKTEEINRGAVRNLYAVHGEGEGLLLLCGHLDVVPPGDAAAWDTDPFEPVEKDGKLYGRGTTDMKGGVAAMLVAATEHAAAAAKPAGRLALLLTTDEEGEAVDGVRHAVEVLKERGEKYRHALVGEPSSAERFGDLLRVGRRGSLTCRIKVEGKQGHAAYPQLCANPVPALAALAAEISGWEFAAPEDGTEATSVQVVRLHADAGAANVIPGTAEATVNFRHHPLDDPAALRARLDAALAAAPLPASCDCAPGAAPYHTGAASEIGRAAAAAIEAACGQPPRPSVGGGTSDGRFLGAVCAEVVEFGSVGRSMHMANEHIEIAQLGQLAAVYRDVIDRIRPPAAG</sequence>
<keyword evidence="4" id="KW-0862">Zinc</keyword>
<dbReference type="Proteomes" id="UP000604381">
    <property type="component" value="Unassembled WGS sequence"/>
</dbReference>
<evidence type="ECO:0000256" key="3">
    <source>
        <dbReference type="ARBA" id="ARBA00022801"/>
    </source>
</evidence>
<evidence type="ECO:0000259" key="6">
    <source>
        <dbReference type="Pfam" id="PF07687"/>
    </source>
</evidence>
<accession>A0A930Y2D6</accession>
<keyword evidence="3 7" id="KW-0378">Hydrolase</keyword>
<evidence type="ECO:0000313" key="7">
    <source>
        <dbReference type="EMBL" id="MBF2734786.1"/>
    </source>
</evidence>
<dbReference type="GO" id="GO:0008777">
    <property type="term" value="F:acetylornithine deacetylase activity"/>
    <property type="evidence" value="ECO:0007669"/>
    <property type="project" value="TreeGrafter"/>
</dbReference>
<dbReference type="PROSITE" id="PS00758">
    <property type="entry name" value="ARGE_DAPE_CPG2_1"/>
    <property type="match status" value="1"/>
</dbReference>
<evidence type="ECO:0000256" key="1">
    <source>
        <dbReference type="ARBA" id="ARBA00001947"/>
    </source>
</evidence>
<evidence type="ECO:0000256" key="5">
    <source>
        <dbReference type="ARBA" id="ARBA00023285"/>
    </source>
</evidence>
<dbReference type="InterPro" id="IPR011650">
    <property type="entry name" value="Peptidase_M20_dimer"/>
</dbReference>
<dbReference type="PROSITE" id="PS00759">
    <property type="entry name" value="ARGE_DAPE_CPG2_2"/>
    <property type="match status" value="1"/>
</dbReference>
<dbReference type="InterPro" id="IPR036264">
    <property type="entry name" value="Bact_exopeptidase_dim_dom"/>
</dbReference>
<proteinExistence type="predicted"/>
<dbReference type="AlphaFoldDB" id="A0A930Y2D6"/>
<gene>
    <name evidence="7" type="primary">dapE</name>
    <name evidence="7" type="ORF">ISN26_01645</name>
</gene>
<name>A0A930Y2D6_9GAMM</name>
<dbReference type="EMBL" id="JADHEI010000028">
    <property type="protein sequence ID" value="MBF2734786.1"/>
    <property type="molecule type" value="Genomic_DNA"/>
</dbReference>
<comment type="cofactor">
    <cofactor evidence="1">
        <name>Zn(2+)</name>
        <dbReference type="ChEBI" id="CHEBI:29105"/>
    </cofactor>
</comment>
<dbReference type="GO" id="GO:0006526">
    <property type="term" value="P:L-arginine biosynthetic process"/>
    <property type="evidence" value="ECO:0007669"/>
    <property type="project" value="TreeGrafter"/>
</dbReference>
<dbReference type="SUPFAM" id="SSF55031">
    <property type="entry name" value="Bacterial exopeptidase dimerisation domain"/>
    <property type="match status" value="1"/>
</dbReference>
<dbReference type="Gene3D" id="3.40.630.10">
    <property type="entry name" value="Zn peptidases"/>
    <property type="match status" value="2"/>
</dbReference>
<evidence type="ECO:0000256" key="2">
    <source>
        <dbReference type="ARBA" id="ARBA00022723"/>
    </source>
</evidence>
<protein>
    <submittedName>
        <fullName evidence="7">Succinyl-diaminopimelate desuccinylase</fullName>
        <ecNumber evidence="7">3.5.1.18</ecNumber>
    </submittedName>
</protein>
<feature type="domain" description="Peptidase M20 dimerisation" evidence="6">
    <location>
        <begin position="183"/>
        <end position="286"/>
    </location>
</feature>
<keyword evidence="5" id="KW-0170">Cobalt</keyword>
<keyword evidence="2" id="KW-0479">Metal-binding</keyword>
<dbReference type="EC" id="3.5.1.18" evidence="7"/>
<dbReference type="InterPro" id="IPR001261">
    <property type="entry name" value="ArgE/DapE_CS"/>
</dbReference>
<reference evidence="7" key="1">
    <citation type="submission" date="2020-10" db="EMBL/GenBank/DDBJ databases">
        <title>An improved Amphimedon queenslandica hologenome assembly reveals how three proteobacterial symbionts can extend the metabolic phenotypic of their marine sponge host.</title>
        <authorList>
            <person name="Degnan B."/>
            <person name="Degnan S."/>
            <person name="Xiang X."/>
        </authorList>
    </citation>
    <scope>NUCLEOTIDE SEQUENCE</scope>
    <source>
        <strain evidence="7">AqS2</strain>
    </source>
</reference>
<organism evidence="7 8">
    <name type="scientific">Candidatus Amphirhobacter heronislandensis</name>
    <dbReference type="NCBI Taxonomy" id="1732024"/>
    <lineage>
        <taxon>Bacteria</taxon>
        <taxon>Pseudomonadati</taxon>
        <taxon>Pseudomonadota</taxon>
        <taxon>Gammaproteobacteria</taxon>
        <taxon>Candidatus Tethybacterales</taxon>
        <taxon>Candidatus Tethybacteraceae</taxon>
        <taxon>Candidatus Amphirhobacter</taxon>
    </lineage>
</organism>
<dbReference type="GO" id="GO:0009014">
    <property type="term" value="F:succinyl-diaminopimelate desuccinylase activity"/>
    <property type="evidence" value="ECO:0007669"/>
    <property type="project" value="UniProtKB-EC"/>
</dbReference>
<dbReference type="Pfam" id="PF07687">
    <property type="entry name" value="M20_dimer"/>
    <property type="match status" value="1"/>
</dbReference>
<dbReference type="PANTHER" id="PTHR43808:SF31">
    <property type="entry name" value="N-ACETYL-L-CITRULLINE DEACETYLASE"/>
    <property type="match status" value="1"/>
</dbReference>
<dbReference type="PANTHER" id="PTHR43808">
    <property type="entry name" value="ACETYLORNITHINE DEACETYLASE"/>
    <property type="match status" value="1"/>
</dbReference>
<dbReference type="SUPFAM" id="SSF53187">
    <property type="entry name" value="Zn-dependent exopeptidases"/>
    <property type="match status" value="1"/>
</dbReference>
<comment type="caution">
    <text evidence="7">The sequence shown here is derived from an EMBL/GenBank/DDBJ whole genome shotgun (WGS) entry which is preliminary data.</text>
</comment>
<dbReference type="InterPro" id="IPR002933">
    <property type="entry name" value="Peptidase_M20"/>
</dbReference>